<evidence type="ECO:0000256" key="3">
    <source>
        <dbReference type="ARBA" id="ARBA00022692"/>
    </source>
</evidence>
<gene>
    <name evidence="7" type="ORF">VC81_07910</name>
</gene>
<dbReference type="GO" id="GO:0005886">
    <property type="term" value="C:plasma membrane"/>
    <property type="evidence" value="ECO:0007669"/>
    <property type="project" value="UniProtKB-SubCell"/>
</dbReference>
<accession>A0A0F3RS39</accession>
<feature type="transmembrane region" description="Helical" evidence="6">
    <location>
        <begin position="463"/>
        <end position="482"/>
    </location>
</feature>
<dbReference type="PATRIC" id="fig|216463.3.peg.696"/>
<dbReference type="EMBL" id="JZCR01000019">
    <property type="protein sequence ID" value="KJW12419.1"/>
    <property type="molecule type" value="Genomic_DNA"/>
</dbReference>
<sequence>MADNPTVKKHHFKLKMPGAFFILFILTVVAVFATWTIPAGSYSKLSYNSANSELVVKNPQGKTTKLPATQKELDKLGVKIKIGQFKSGAINAAVSVPNTYERLPQHPAKLGDITGSMVNGTIEAVDIMVFIFVLGGLIGVVKASGAFETGLMALTKKTKGHEFLLIFLVSVLLVLGGTLCGIEEEAVAFYPILVPVFIAMGYDSIVSVGAIFLASSVGTSFSTINPFSVVIASNAAGINFTEGMMWRAGGLVIATIFLIWYLHWYSTKVKADPKFSYTWDDHEEFDKMWSVESTGSTEETGFTFRKKLILILFVVTFPIMVLGVMAKGWWFPTMASSFLTFAIIIMFIAGTGKYGLGETGVVDAFVAGSSSLVGVSLIIGLARGINLVLNNGLISDTILQFASTLVQGMSGPLFIIVMLLIFFVLGFIVPSSSGLAVLSMPIMAPLADTVNIPRFAVVTAYQFGQYAMLFLAPTGLVMATLQMLHMRYSHWFRFVWPVVVFLLVFGGGILVTEVLVYK</sequence>
<name>A0A0F3RS39_9LACO</name>
<feature type="transmembrane region" description="Helical" evidence="6">
    <location>
        <begin position="188"/>
        <end position="214"/>
    </location>
</feature>
<proteinExistence type="predicted"/>
<keyword evidence="5 6" id="KW-0472">Membrane</keyword>
<dbReference type="STRING" id="216463.VC81_07910"/>
<reference evidence="7 8" key="1">
    <citation type="submission" date="2015-03" db="EMBL/GenBank/DDBJ databases">
        <authorList>
            <person name="Zheng J."/>
            <person name="Ganezle M."/>
        </authorList>
    </citation>
    <scope>NUCLEOTIDE SEQUENCE [LARGE SCALE GENOMIC DNA]</scope>
    <source>
        <strain evidence="7 8">LP38</strain>
    </source>
</reference>
<evidence type="ECO:0000256" key="2">
    <source>
        <dbReference type="ARBA" id="ARBA00022475"/>
    </source>
</evidence>
<keyword evidence="2" id="KW-1003">Cell membrane</keyword>
<evidence type="ECO:0000313" key="7">
    <source>
        <dbReference type="EMBL" id="KJW12419.1"/>
    </source>
</evidence>
<feature type="transmembrane region" description="Helical" evidence="6">
    <location>
        <begin position="244"/>
        <end position="264"/>
    </location>
</feature>
<evidence type="ECO:0000256" key="1">
    <source>
        <dbReference type="ARBA" id="ARBA00004651"/>
    </source>
</evidence>
<dbReference type="InterPro" id="IPR018385">
    <property type="entry name" value="C4_dicarb_anaerob_car-like"/>
</dbReference>
<comment type="subcellular location">
    <subcellularLocation>
        <location evidence="1">Cell membrane</location>
        <topology evidence="1">Multi-pass membrane protein</topology>
    </subcellularLocation>
</comment>
<evidence type="ECO:0000256" key="6">
    <source>
        <dbReference type="SAM" id="Phobius"/>
    </source>
</evidence>
<feature type="transmembrane region" description="Helical" evidence="6">
    <location>
        <begin position="361"/>
        <end position="382"/>
    </location>
</feature>
<feature type="transmembrane region" description="Helical" evidence="6">
    <location>
        <begin position="308"/>
        <end position="325"/>
    </location>
</feature>
<dbReference type="Pfam" id="PF03606">
    <property type="entry name" value="DcuC"/>
    <property type="match status" value="1"/>
</dbReference>
<comment type="caution">
    <text evidence="7">The sequence shown here is derived from an EMBL/GenBank/DDBJ whole genome shotgun (WGS) entry which is preliminary data.</text>
</comment>
<dbReference type="PANTHER" id="PTHR43652">
    <property type="entry name" value="BASIC AMINO ACID ANTIPORTER YFCC-RELATED"/>
    <property type="match status" value="1"/>
</dbReference>
<evidence type="ECO:0008006" key="9">
    <source>
        <dbReference type="Google" id="ProtNLM"/>
    </source>
</evidence>
<dbReference type="RefSeq" id="WP_045807520.1">
    <property type="nucleotide sequence ID" value="NZ_JZCR01000019.1"/>
</dbReference>
<evidence type="ECO:0000313" key="8">
    <source>
        <dbReference type="Proteomes" id="UP000033491"/>
    </source>
</evidence>
<dbReference type="InterPro" id="IPR051679">
    <property type="entry name" value="DASS-Related_Transporters"/>
</dbReference>
<dbReference type="AlphaFoldDB" id="A0A0F3RS39"/>
<keyword evidence="3 6" id="KW-0812">Transmembrane</keyword>
<evidence type="ECO:0000256" key="5">
    <source>
        <dbReference type="ARBA" id="ARBA00023136"/>
    </source>
</evidence>
<dbReference type="OrthoDB" id="255482at2"/>
<dbReference type="PANTHER" id="PTHR43652:SF6">
    <property type="entry name" value="ARGININE REPRESSOR"/>
    <property type="match status" value="1"/>
</dbReference>
<feature type="transmembrane region" description="Helical" evidence="6">
    <location>
        <begin position="163"/>
        <end position="182"/>
    </location>
</feature>
<feature type="transmembrane region" description="Helical" evidence="6">
    <location>
        <begin position="18"/>
        <end position="37"/>
    </location>
</feature>
<feature type="transmembrane region" description="Helical" evidence="6">
    <location>
        <begin position="221"/>
        <end position="238"/>
    </location>
</feature>
<evidence type="ECO:0000256" key="4">
    <source>
        <dbReference type="ARBA" id="ARBA00022989"/>
    </source>
</evidence>
<protein>
    <recommendedName>
        <fullName evidence="9">C4-dicarboxylate ABC transporter</fullName>
    </recommendedName>
</protein>
<feature type="transmembrane region" description="Helical" evidence="6">
    <location>
        <begin position="494"/>
        <end position="517"/>
    </location>
</feature>
<feature type="transmembrane region" description="Helical" evidence="6">
    <location>
        <begin position="127"/>
        <end position="151"/>
    </location>
</feature>
<dbReference type="Proteomes" id="UP000033491">
    <property type="component" value="Unassembled WGS sequence"/>
</dbReference>
<feature type="transmembrane region" description="Helical" evidence="6">
    <location>
        <begin position="413"/>
        <end position="443"/>
    </location>
</feature>
<organism evidence="7 8">
    <name type="scientific">Levilactobacillus spicheri</name>
    <dbReference type="NCBI Taxonomy" id="216463"/>
    <lineage>
        <taxon>Bacteria</taxon>
        <taxon>Bacillati</taxon>
        <taxon>Bacillota</taxon>
        <taxon>Bacilli</taxon>
        <taxon>Lactobacillales</taxon>
        <taxon>Lactobacillaceae</taxon>
        <taxon>Levilactobacillus</taxon>
    </lineage>
</organism>
<keyword evidence="4 6" id="KW-1133">Transmembrane helix</keyword>
<feature type="transmembrane region" description="Helical" evidence="6">
    <location>
        <begin position="331"/>
        <end position="349"/>
    </location>
</feature>